<dbReference type="STRING" id="933852.A0A0C2XS21"/>
<feature type="transmembrane region" description="Helical" evidence="1">
    <location>
        <begin position="176"/>
        <end position="194"/>
    </location>
</feature>
<feature type="transmembrane region" description="Helical" evidence="1">
    <location>
        <begin position="12"/>
        <end position="31"/>
    </location>
</feature>
<sequence>MPSKQLMAVWGLLDFLMLAAGGGMIALAVILRAPDAIRALVLTDFDLNFGLVLGVMYVVGFVVSVGAIIQRNHVTIGLAILNWFLILNSVVTIVFGSNLWFMTLQEEQNFGNVWNATTAERRIAVQDQLQCCGFANNTAVEVGGFCADPTRAADNGCDIKFTTIADTMLMDAFTTVYALTGILLMLFLATMCVIKK</sequence>
<keyword evidence="1" id="KW-1133">Transmembrane helix</keyword>
<accession>A0A0C2XS21</accession>
<evidence type="ECO:0000313" key="3">
    <source>
        <dbReference type="Proteomes" id="UP000054097"/>
    </source>
</evidence>
<evidence type="ECO:0008006" key="4">
    <source>
        <dbReference type="Google" id="ProtNLM"/>
    </source>
</evidence>
<name>A0A0C2XS21_SERVB</name>
<keyword evidence="1" id="KW-0472">Membrane</keyword>
<reference evidence="2 3" key="1">
    <citation type="submission" date="2014-04" db="EMBL/GenBank/DDBJ databases">
        <authorList>
            <consortium name="DOE Joint Genome Institute"/>
            <person name="Kuo A."/>
            <person name="Zuccaro A."/>
            <person name="Kohler A."/>
            <person name="Nagy L.G."/>
            <person name="Floudas D."/>
            <person name="Copeland A."/>
            <person name="Barry K.W."/>
            <person name="Cichocki N."/>
            <person name="Veneault-Fourrey C."/>
            <person name="LaButti K."/>
            <person name="Lindquist E.A."/>
            <person name="Lipzen A."/>
            <person name="Lundell T."/>
            <person name="Morin E."/>
            <person name="Murat C."/>
            <person name="Sun H."/>
            <person name="Tunlid A."/>
            <person name="Henrissat B."/>
            <person name="Grigoriev I.V."/>
            <person name="Hibbett D.S."/>
            <person name="Martin F."/>
            <person name="Nordberg H.P."/>
            <person name="Cantor M.N."/>
            <person name="Hua S.X."/>
        </authorList>
    </citation>
    <scope>NUCLEOTIDE SEQUENCE [LARGE SCALE GENOMIC DNA]</scope>
    <source>
        <strain evidence="2 3">MAFF 305830</strain>
    </source>
</reference>
<gene>
    <name evidence="2" type="ORF">M408DRAFT_327171</name>
</gene>
<evidence type="ECO:0000256" key="1">
    <source>
        <dbReference type="SAM" id="Phobius"/>
    </source>
</evidence>
<keyword evidence="3" id="KW-1185">Reference proteome</keyword>
<organism evidence="2 3">
    <name type="scientific">Serendipita vermifera MAFF 305830</name>
    <dbReference type="NCBI Taxonomy" id="933852"/>
    <lineage>
        <taxon>Eukaryota</taxon>
        <taxon>Fungi</taxon>
        <taxon>Dikarya</taxon>
        <taxon>Basidiomycota</taxon>
        <taxon>Agaricomycotina</taxon>
        <taxon>Agaricomycetes</taxon>
        <taxon>Sebacinales</taxon>
        <taxon>Serendipitaceae</taxon>
        <taxon>Serendipita</taxon>
    </lineage>
</organism>
<dbReference type="Proteomes" id="UP000054097">
    <property type="component" value="Unassembled WGS sequence"/>
</dbReference>
<dbReference type="EMBL" id="KN824281">
    <property type="protein sequence ID" value="KIM31717.1"/>
    <property type="molecule type" value="Genomic_DNA"/>
</dbReference>
<evidence type="ECO:0000313" key="2">
    <source>
        <dbReference type="EMBL" id="KIM31717.1"/>
    </source>
</evidence>
<protein>
    <recommendedName>
        <fullName evidence="4">Tetraspanin</fullName>
    </recommendedName>
</protein>
<feature type="transmembrane region" description="Helical" evidence="1">
    <location>
        <begin position="81"/>
        <end position="101"/>
    </location>
</feature>
<dbReference type="HOGENOM" id="CLU_066479_1_0_1"/>
<dbReference type="AlphaFoldDB" id="A0A0C2XS21"/>
<reference evidence="3" key="2">
    <citation type="submission" date="2015-01" db="EMBL/GenBank/DDBJ databases">
        <title>Evolutionary Origins and Diversification of the Mycorrhizal Mutualists.</title>
        <authorList>
            <consortium name="DOE Joint Genome Institute"/>
            <consortium name="Mycorrhizal Genomics Consortium"/>
            <person name="Kohler A."/>
            <person name="Kuo A."/>
            <person name="Nagy L.G."/>
            <person name="Floudas D."/>
            <person name="Copeland A."/>
            <person name="Barry K.W."/>
            <person name="Cichocki N."/>
            <person name="Veneault-Fourrey C."/>
            <person name="LaButti K."/>
            <person name="Lindquist E.A."/>
            <person name="Lipzen A."/>
            <person name="Lundell T."/>
            <person name="Morin E."/>
            <person name="Murat C."/>
            <person name="Riley R."/>
            <person name="Ohm R."/>
            <person name="Sun H."/>
            <person name="Tunlid A."/>
            <person name="Henrissat B."/>
            <person name="Grigoriev I.V."/>
            <person name="Hibbett D.S."/>
            <person name="Martin F."/>
        </authorList>
    </citation>
    <scope>NUCLEOTIDE SEQUENCE [LARGE SCALE GENOMIC DNA]</scope>
    <source>
        <strain evidence="3">MAFF 305830</strain>
    </source>
</reference>
<feature type="transmembrane region" description="Helical" evidence="1">
    <location>
        <begin position="51"/>
        <end position="69"/>
    </location>
</feature>
<dbReference type="OrthoDB" id="2279611at2759"/>
<proteinExistence type="predicted"/>
<feature type="non-terminal residue" evidence="2">
    <location>
        <position position="196"/>
    </location>
</feature>
<keyword evidence="1" id="KW-0812">Transmembrane</keyword>